<name>A0AAN8S4E4_POLSC</name>
<dbReference type="EMBL" id="JAWJWE010000036">
    <property type="protein sequence ID" value="KAK6628222.1"/>
    <property type="molecule type" value="Genomic_DNA"/>
</dbReference>
<sequence length="96" mass="10276">MYESLASYGATLYTSLMARWEGKTVEEIAVATILVPIGGFDAGTRRLAITSDVTDRQEDLCARKTKYPTKASGESTQLLAGMGTAEAKAIREADSP</sequence>
<organism evidence="1 2">
    <name type="scientific">Polyplax serrata</name>
    <name type="common">Common mouse louse</name>
    <dbReference type="NCBI Taxonomy" id="468196"/>
    <lineage>
        <taxon>Eukaryota</taxon>
        <taxon>Metazoa</taxon>
        <taxon>Ecdysozoa</taxon>
        <taxon>Arthropoda</taxon>
        <taxon>Hexapoda</taxon>
        <taxon>Insecta</taxon>
        <taxon>Pterygota</taxon>
        <taxon>Neoptera</taxon>
        <taxon>Paraneoptera</taxon>
        <taxon>Psocodea</taxon>
        <taxon>Troctomorpha</taxon>
        <taxon>Phthiraptera</taxon>
        <taxon>Anoplura</taxon>
        <taxon>Polyplacidae</taxon>
        <taxon>Polyplax</taxon>
    </lineage>
</organism>
<dbReference type="AlphaFoldDB" id="A0AAN8S4E4"/>
<evidence type="ECO:0000313" key="2">
    <source>
        <dbReference type="Proteomes" id="UP001372834"/>
    </source>
</evidence>
<dbReference type="Proteomes" id="UP001372834">
    <property type="component" value="Unassembled WGS sequence"/>
</dbReference>
<gene>
    <name evidence="1" type="ORF">RUM43_002034</name>
</gene>
<comment type="caution">
    <text evidence="1">The sequence shown here is derived from an EMBL/GenBank/DDBJ whole genome shotgun (WGS) entry which is preliminary data.</text>
</comment>
<proteinExistence type="predicted"/>
<reference evidence="1 2" key="1">
    <citation type="submission" date="2023-10" db="EMBL/GenBank/DDBJ databases">
        <title>Genomes of two closely related lineages of the louse Polyplax serrata with different host specificities.</title>
        <authorList>
            <person name="Martinu J."/>
            <person name="Tarabai H."/>
            <person name="Stefka J."/>
            <person name="Hypsa V."/>
        </authorList>
    </citation>
    <scope>NUCLEOTIDE SEQUENCE [LARGE SCALE GENOMIC DNA]</scope>
    <source>
        <strain evidence="1">HR10_N</strain>
    </source>
</reference>
<accession>A0AAN8S4E4</accession>
<evidence type="ECO:0000313" key="1">
    <source>
        <dbReference type="EMBL" id="KAK6628222.1"/>
    </source>
</evidence>
<protein>
    <submittedName>
        <fullName evidence="1">Uncharacterized protein</fullName>
    </submittedName>
</protein>